<feature type="signal peptide" evidence="1">
    <location>
        <begin position="1"/>
        <end position="19"/>
    </location>
</feature>
<reference evidence="5" key="1">
    <citation type="submission" date="2017-05" db="EMBL/GenBank/DDBJ databases">
        <authorList>
            <person name="Sharma S."/>
            <person name="Sidhu C."/>
            <person name="Pinnaka A.K."/>
        </authorList>
    </citation>
    <scope>NUCLEOTIDE SEQUENCE [LARGE SCALE GENOMIC DNA]</scope>
    <source>
        <strain evidence="5">AK93</strain>
    </source>
</reference>
<dbReference type="Pfam" id="PF13501">
    <property type="entry name" value="SoxY"/>
    <property type="match status" value="1"/>
</dbReference>
<dbReference type="Pfam" id="PF08770">
    <property type="entry name" value="SoxZ"/>
    <property type="match status" value="1"/>
</dbReference>
<evidence type="ECO:0000313" key="4">
    <source>
        <dbReference type="EMBL" id="RFA33126.1"/>
    </source>
</evidence>
<dbReference type="InterPro" id="IPR014756">
    <property type="entry name" value="Ig_E-set"/>
</dbReference>
<feature type="domain" description="Sulphur oxidation protein SoxZ" evidence="2">
    <location>
        <begin position="167"/>
        <end position="241"/>
    </location>
</feature>
<dbReference type="AlphaFoldDB" id="A0A3E0WMC8"/>
<dbReference type="NCBIfam" id="TIGR04557">
    <property type="entry name" value="fuse_rel_SoxYZ"/>
    <property type="match status" value="1"/>
</dbReference>
<name>A0A3E0WMC8_9GAMM</name>
<dbReference type="InterPro" id="IPR032711">
    <property type="entry name" value="SoxY"/>
</dbReference>
<evidence type="ECO:0000256" key="1">
    <source>
        <dbReference type="SAM" id="SignalP"/>
    </source>
</evidence>
<proteinExistence type="predicted"/>
<dbReference type="InterPro" id="IPR038162">
    <property type="entry name" value="SoxY_sf"/>
</dbReference>
<comment type="caution">
    <text evidence="4">The sequence shown here is derived from an EMBL/GenBank/DDBJ whole genome shotgun (WGS) entry which is preliminary data.</text>
</comment>
<keyword evidence="5" id="KW-1185">Reference proteome</keyword>
<evidence type="ECO:0000313" key="5">
    <source>
        <dbReference type="Proteomes" id="UP000256763"/>
    </source>
</evidence>
<keyword evidence="1" id="KW-0732">Signal</keyword>
<dbReference type="InterPro" id="IPR013783">
    <property type="entry name" value="Ig-like_fold"/>
</dbReference>
<organism evidence="4 5">
    <name type="scientific">Alkalilimnicola ehrlichii</name>
    <dbReference type="NCBI Taxonomy" id="351052"/>
    <lineage>
        <taxon>Bacteria</taxon>
        <taxon>Pseudomonadati</taxon>
        <taxon>Pseudomonadota</taxon>
        <taxon>Gammaproteobacteria</taxon>
        <taxon>Chromatiales</taxon>
        <taxon>Ectothiorhodospiraceae</taxon>
        <taxon>Alkalilimnicola</taxon>
    </lineage>
</organism>
<protein>
    <submittedName>
        <fullName evidence="4">Quinoprotein dehydrogenase-associated SoxYZ-like carrier</fullName>
    </submittedName>
</protein>
<dbReference type="InterPro" id="IPR030831">
    <property type="entry name" value="Fuse-rel_SoxYZ"/>
</dbReference>
<dbReference type="OrthoDB" id="5343309at2"/>
<evidence type="ECO:0000259" key="3">
    <source>
        <dbReference type="Pfam" id="PF13501"/>
    </source>
</evidence>
<feature type="domain" description="Ig-like SoxY" evidence="3">
    <location>
        <begin position="35"/>
        <end position="137"/>
    </location>
</feature>
<gene>
    <name evidence="4" type="ORF">CAL65_18180</name>
</gene>
<evidence type="ECO:0000259" key="2">
    <source>
        <dbReference type="Pfam" id="PF08770"/>
    </source>
</evidence>
<dbReference type="EMBL" id="NFZW01000023">
    <property type="protein sequence ID" value="RFA33126.1"/>
    <property type="molecule type" value="Genomic_DNA"/>
</dbReference>
<dbReference type="Proteomes" id="UP000256763">
    <property type="component" value="Unassembled WGS sequence"/>
</dbReference>
<feature type="chain" id="PRO_5017809937" evidence="1">
    <location>
        <begin position="20"/>
        <end position="246"/>
    </location>
</feature>
<sequence length="246" mass="26565">MLAALVLLASLGVPLLAVAADPLASPGWPIAQNRFLTGKTYVFDDRVQVIVPRDAEDSTAVPGFVRVQGIPDVQQIMVFAELNPIPMIVQFWPHRLEPNIGFRFKVQQATPVRAAALGADGIWYIGGAWVNAAGGGCSAPSIASADADWAERLGEVHSRIWNRGDEGRRLRLTVMHPMDTGLAAGIPKFYLEELVLVDDADKHLGRVEVHASVAENPTLTFDLRTGGSVRIQGADNNGNRMLGEVE</sequence>
<dbReference type="SUPFAM" id="SSF81296">
    <property type="entry name" value="E set domains"/>
    <property type="match status" value="1"/>
</dbReference>
<dbReference type="Gene3D" id="2.60.40.10">
    <property type="entry name" value="Immunoglobulins"/>
    <property type="match status" value="1"/>
</dbReference>
<accession>A0A3E0WMC8</accession>
<dbReference type="Gene3D" id="2.60.40.2470">
    <property type="entry name" value="SoxY domain"/>
    <property type="match status" value="1"/>
</dbReference>
<dbReference type="InterPro" id="IPR014880">
    <property type="entry name" value="SoxZ_dom"/>
</dbReference>